<dbReference type="PANTHER" id="PTHR13754:SF18">
    <property type="entry name" value="7,8-DIHYDROPTERIN-6-METHYL-4-(BETA-D-RIBOFURANOSYL)-AMINOBENZENE-5'-PHOSPHATE SYNTHASE"/>
    <property type="match status" value="1"/>
</dbReference>
<evidence type="ECO:0000313" key="2">
    <source>
        <dbReference type="EMBL" id="SHJ49043.1"/>
    </source>
</evidence>
<dbReference type="SMART" id="SM00849">
    <property type="entry name" value="Lactamase_B"/>
    <property type="match status" value="1"/>
</dbReference>
<dbReference type="InterPro" id="IPR001279">
    <property type="entry name" value="Metallo-B-lactamas"/>
</dbReference>
<dbReference type="InterPro" id="IPR041712">
    <property type="entry name" value="DHPS-like_MBL-fold"/>
</dbReference>
<dbReference type="SUPFAM" id="SSF56281">
    <property type="entry name" value="Metallo-hydrolase/oxidoreductase"/>
    <property type="match status" value="1"/>
</dbReference>
<dbReference type="AlphaFoldDB" id="A0A1M6JQZ3"/>
<dbReference type="Pfam" id="PF00753">
    <property type="entry name" value="Lactamase_B"/>
    <property type="match status" value="1"/>
</dbReference>
<dbReference type="RefSeq" id="WP_072870324.1">
    <property type="nucleotide sequence ID" value="NZ_FQZM01000037.1"/>
</dbReference>
<dbReference type="GO" id="GO:0016740">
    <property type="term" value="F:transferase activity"/>
    <property type="evidence" value="ECO:0007669"/>
    <property type="project" value="TreeGrafter"/>
</dbReference>
<accession>A0A1M6JQZ3</accession>
<dbReference type="EMBL" id="FQZM01000037">
    <property type="protein sequence ID" value="SHJ49043.1"/>
    <property type="molecule type" value="Genomic_DNA"/>
</dbReference>
<dbReference type="InterPro" id="IPR036866">
    <property type="entry name" value="RibonucZ/Hydroxyglut_hydro"/>
</dbReference>
<sequence>MVKITVLSENTVGVPQGLTGEWGLALLVETAGTKILLDTGERGNILANAAALGINLQEVDALVMSHGHYDHSGGMRDFLRLRGRLPVYVHPDFFALHYVSQPREQYIGVPYCREELESLGADFIFEQEPQQIAPGLWVSGEVPRKTTFEKGDIRLFALENGNKVADPFRDDMSLYCVTGEGVVIILGCAHAGVVNIVEHARQVTGVDRIYGIIGGTHLGPATKEQQEATIAYLKNLDLKFLAANHCTGLSMAARLAAIFGPVFHFAPAGASFSLPLEDGDGK</sequence>
<protein>
    <submittedName>
        <fullName evidence="2">7,8-dihydropterin-6-yl-methyl-4-(Beta-D-ribofuranosyl)aminobenzene 5'-phosphate synthase</fullName>
    </submittedName>
</protein>
<evidence type="ECO:0000313" key="3">
    <source>
        <dbReference type="Proteomes" id="UP000184529"/>
    </source>
</evidence>
<organism evidence="2 3">
    <name type="scientific">Desulfofundulus thermosubterraneus DSM 16057</name>
    <dbReference type="NCBI Taxonomy" id="1121432"/>
    <lineage>
        <taxon>Bacteria</taxon>
        <taxon>Bacillati</taxon>
        <taxon>Bacillota</taxon>
        <taxon>Clostridia</taxon>
        <taxon>Eubacteriales</taxon>
        <taxon>Peptococcaceae</taxon>
        <taxon>Desulfofundulus</taxon>
    </lineage>
</organism>
<dbReference type="STRING" id="1121432.SAMN02745219_02672"/>
<name>A0A1M6JQZ3_9FIRM</name>
<proteinExistence type="predicted"/>
<dbReference type="PANTHER" id="PTHR13754">
    <property type="entry name" value="METALLO-BETA-LACTAMASE SUPERFAMILY PROTEIN"/>
    <property type="match status" value="1"/>
</dbReference>
<keyword evidence="3" id="KW-1185">Reference proteome</keyword>
<dbReference type="Proteomes" id="UP000184529">
    <property type="component" value="Unassembled WGS sequence"/>
</dbReference>
<dbReference type="CDD" id="cd07713">
    <property type="entry name" value="DHPS-like_MBL-fold"/>
    <property type="match status" value="1"/>
</dbReference>
<evidence type="ECO:0000259" key="1">
    <source>
        <dbReference type="SMART" id="SM00849"/>
    </source>
</evidence>
<dbReference type="OrthoDB" id="9803916at2"/>
<feature type="domain" description="Metallo-beta-lactamase" evidence="1">
    <location>
        <begin position="22"/>
        <end position="245"/>
    </location>
</feature>
<gene>
    <name evidence="2" type="ORF">SAMN02745219_02672</name>
</gene>
<reference evidence="3" key="1">
    <citation type="submission" date="2016-11" db="EMBL/GenBank/DDBJ databases">
        <authorList>
            <person name="Varghese N."/>
            <person name="Submissions S."/>
        </authorList>
    </citation>
    <scope>NUCLEOTIDE SEQUENCE [LARGE SCALE GENOMIC DNA]</scope>
    <source>
        <strain evidence="3">DSM 16057</strain>
    </source>
</reference>
<dbReference type="InterPro" id="IPR052926">
    <property type="entry name" value="Metallo-beta-lactamase_dom"/>
</dbReference>
<dbReference type="Gene3D" id="3.60.15.10">
    <property type="entry name" value="Ribonuclease Z/Hydroxyacylglutathione hydrolase-like"/>
    <property type="match status" value="1"/>
</dbReference>